<dbReference type="EMBL" id="BSEV01000008">
    <property type="protein sequence ID" value="GLK10601.1"/>
    <property type="molecule type" value="Genomic_DNA"/>
</dbReference>
<dbReference type="GO" id="GO:0016491">
    <property type="term" value="F:oxidoreductase activity"/>
    <property type="evidence" value="ECO:0007669"/>
    <property type="project" value="UniProtKB-KW"/>
</dbReference>
<feature type="domain" description="Ketoreductase" evidence="3">
    <location>
        <begin position="19"/>
        <end position="197"/>
    </location>
</feature>
<dbReference type="InterPro" id="IPR020904">
    <property type="entry name" value="Sc_DH/Rdtase_CS"/>
</dbReference>
<evidence type="ECO:0000256" key="1">
    <source>
        <dbReference type="ARBA" id="ARBA00006484"/>
    </source>
</evidence>
<dbReference type="InterPro" id="IPR002347">
    <property type="entry name" value="SDR_fam"/>
</dbReference>
<dbReference type="Gene3D" id="3.40.50.720">
    <property type="entry name" value="NAD(P)-binding Rossmann-like Domain"/>
    <property type="match status" value="1"/>
</dbReference>
<dbReference type="PANTHER" id="PTHR43669">
    <property type="entry name" value="5-KETO-D-GLUCONATE 5-REDUCTASE"/>
    <property type="match status" value="1"/>
</dbReference>
<reference evidence="4" key="1">
    <citation type="journal article" date="2014" name="Int. J. Syst. Evol. Microbiol.">
        <title>Complete genome sequence of Corynebacterium casei LMG S-19264T (=DSM 44701T), isolated from a smear-ripened cheese.</title>
        <authorList>
            <consortium name="US DOE Joint Genome Institute (JGI-PGF)"/>
            <person name="Walter F."/>
            <person name="Albersmeier A."/>
            <person name="Kalinowski J."/>
            <person name="Ruckert C."/>
        </authorList>
    </citation>
    <scope>NUCLEOTIDE SEQUENCE</scope>
    <source>
        <strain evidence="4">VKM Ac-2007</strain>
    </source>
</reference>
<sequence length="263" mass="26912">MRYVRHECDSNGMSEFAGKTILITGGGSGIGLATARHLVAAGANVVLAGRGADRLEAASKALDAGDRVLAVPTDVTRIGDLDELVARAGERFGTLSGVFANAGVPFSALAADVTEADFDQVVGVNFKGAFFTVQKALPLVENGGAIVVNSSWLVHRGVGLASVYAASKAAVLNLARTLAPDLAARGVRINTVTPGHVKTDMLETVTGGNEQIQEFFGSQVALGRLGSAEEIADAVAFLLSSRASYVTGQEFVVDGGLVGSVPG</sequence>
<name>A0A9W6MDX2_9ACTN</name>
<accession>A0A9W6MDX2</accession>
<comment type="caution">
    <text evidence="4">The sequence shown here is derived from an EMBL/GenBank/DDBJ whole genome shotgun (WGS) entry which is preliminary data.</text>
</comment>
<dbReference type="PROSITE" id="PS00061">
    <property type="entry name" value="ADH_SHORT"/>
    <property type="match status" value="1"/>
</dbReference>
<dbReference type="PRINTS" id="PR00081">
    <property type="entry name" value="GDHRDH"/>
</dbReference>
<dbReference type="PANTHER" id="PTHR43669:SF3">
    <property type="entry name" value="ALCOHOL DEHYDROGENASE, PUTATIVE (AFU_ORTHOLOGUE AFUA_3G03445)-RELATED"/>
    <property type="match status" value="1"/>
</dbReference>
<dbReference type="Proteomes" id="UP001143474">
    <property type="component" value="Unassembled WGS sequence"/>
</dbReference>
<keyword evidence="2" id="KW-0560">Oxidoreductase</keyword>
<dbReference type="InterPro" id="IPR057326">
    <property type="entry name" value="KR_dom"/>
</dbReference>
<organism evidence="4 5">
    <name type="scientific">Streptosporangium carneum</name>
    <dbReference type="NCBI Taxonomy" id="47481"/>
    <lineage>
        <taxon>Bacteria</taxon>
        <taxon>Bacillati</taxon>
        <taxon>Actinomycetota</taxon>
        <taxon>Actinomycetes</taxon>
        <taxon>Streptosporangiales</taxon>
        <taxon>Streptosporangiaceae</taxon>
        <taxon>Streptosporangium</taxon>
    </lineage>
</organism>
<evidence type="ECO:0000256" key="2">
    <source>
        <dbReference type="ARBA" id="ARBA00023002"/>
    </source>
</evidence>
<dbReference type="SUPFAM" id="SSF51735">
    <property type="entry name" value="NAD(P)-binding Rossmann-fold domains"/>
    <property type="match status" value="1"/>
</dbReference>
<protein>
    <submittedName>
        <fullName evidence="4">Oxidoreductase</fullName>
    </submittedName>
</protein>
<gene>
    <name evidence="4" type="ORF">GCM10017600_40070</name>
</gene>
<dbReference type="Pfam" id="PF13561">
    <property type="entry name" value="adh_short_C2"/>
    <property type="match status" value="1"/>
</dbReference>
<evidence type="ECO:0000313" key="4">
    <source>
        <dbReference type="EMBL" id="GLK10601.1"/>
    </source>
</evidence>
<proteinExistence type="inferred from homology"/>
<keyword evidence="5" id="KW-1185">Reference proteome</keyword>
<dbReference type="AlphaFoldDB" id="A0A9W6MDX2"/>
<dbReference type="FunFam" id="3.40.50.720:FF:000084">
    <property type="entry name" value="Short-chain dehydrogenase reductase"/>
    <property type="match status" value="1"/>
</dbReference>
<evidence type="ECO:0000259" key="3">
    <source>
        <dbReference type="SMART" id="SM00822"/>
    </source>
</evidence>
<dbReference type="CDD" id="cd05233">
    <property type="entry name" value="SDR_c"/>
    <property type="match status" value="1"/>
</dbReference>
<dbReference type="SMART" id="SM00822">
    <property type="entry name" value="PKS_KR"/>
    <property type="match status" value="1"/>
</dbReference>
<comment type="similarity">
    <text evidence="1">Belongs to the short-chain dehydrogenases/reductases (SDR) family.</text>
</comment>
<dbReference type="InterPro" id="IPR036291">
    <property type="entry name" value="NAD(P)-bd_dom_sf"/>
</dbReference>
<reference evidence="4" key="2">
    <citation type="submission" date="2023-01" db="EMBL/GenBank/DDBJ databases">
        <authorList>
            <person name="Sun Q."/>
            <person name="Evtushenko L."/>
        </authorList>
    </citation>
    <scope>NUCLEOTIDE SEQUENCE</scope>
    <source>
        <strain evidence="4">VKM Ac-2007</strain>
    </source>
</reference>
<evidence type="ECO:0000313" key="5">
    <source>
        <dbReference type="Proteomes" id="UP001143474"/>
    </source>
</evidence>